<dbReference type="SUPFAM" id="SSF51182">
    <property type="entry name" value="RmlC-like cupins"/>
    <property type="match status" value="1"/>
</dbReference>
<dbReference type="InterPro" id="IPR014710">
    <property type="entry name" value="RmlC-like_jellyroll"/>
</dbReference>
<dbReference type="EMBL" id="JQJD01000014">
    <property type="protein sequence ID" value="KGN81990.1"/>
    <property type="molecule type" value="Genomic_DNA"/>
</dbReference>
<dbReference type="Proteomes" id="UP000030125">
    <property type="component" value="Unassembled WGS sequence"/>
</dbReference>
<dbReference type="InterPro" id="IPR003829">
    <property type="entry name" value="Pirin_N_dom"/>
</dbReference>
<feature type="binding site" evidence="2">
    <location>
        <position position="111"/>
    </location>
    <ligand>
        <name>Fe cation</name>
        <dbReference type="ChEBI" id="CHEBI:24875"/>
    </ligand>
</feature>
<name>A0A099WY12_PORCN</name>
<dbReference type="CDD" id="cd02909">
    <property type="entry name" value="cupin_pirin_N"/>
    <property type="match status" value="1"/>
</dbReference>
<feature type="binding site" evidence="2">
    <location>
        <position position="109"/>
    </location>
    <ligand>
        <name>Fe cation</name>
        <dbReference type="ChEBI" id="CHEBI:24875"/>
    </ligand>
</feature>
<dbReference type="AlphaFoldDB" id="A0A099WY12"/>
<feature type="binding site" evidence="2">
    <location>
        <position position="67"/>
    </location>
    <ligand>
        <name>Fe cation</name>
        <dbReference type="ChEBI" id="CHEBI:24875"/>
    </ligand>
</feature>
<reference evidence="6 7" key="1">
    <citation type="submission" date="2014-08" db="EMBL/GenBank/DDBJ databases">
        <title>Porphyromonas cangingivalis strain:COT-109_OH1386 Genome sequencing.</title>
        <authorList>
            <person name="Wallis C."/>
            <person name="Deusch O."/>
            <person name="O'Flynn C."/>
            <person name="Davis I."/>
            <person name="Jospin G."/>
            <person name="Darling A.E."/>
            <person name="Coil D.A."/>
            <person name="Alexiev A."/>
            <person name="Horsfall A."/>
            <person name="Kirkwood N."/>
            <person name="Harris S."/>
            <person name="Eisen J.A."/>
        </authorList>
    </citation>
    <scope>NUCLEOTIDE SEQUENCE [LARGE SCALE GENOMIC DNA]</scope>
    <source>
        <strain evidence="7">COT-109 OH1386</strain>
    </source>
</reference>
<accession>A0A099WY12</accession>
<dbReference type="OrthoDB" id="321327at2"/>
<evidence type="ECO:0000256" key="3">
    <source>
        <dbReference type="RuleBase" id="RU003457"/>
    </source>
</evidence>
<keyword evidence="2" id="KW-0479">Metal-binding</keyword>
<gene>
    <name evidence="6" type="ORF">HQ35_03060</name>
</gene>
<protein>
    <submittedName>
        <fullName evidence="6">Short-chain dehydrogenase</fullName>
    </submittedName>
</protein>
<dbReference type="InterPro" id="IPR053186">
    <property type="entry name" value="QDO-related"/>
</dbReference>
<dbReference type="PANTHER" id="PTHR43594:SF1">
    <property type="entry name" value="QUERCETIN 2,3-DIOXYGENASE PA2418-RELATED"/>
    <property type="match status" value="1"/>
</dbReference>
<dbReference type="GO" id="GO:0046872">
    <property type="term" value="F:metal ion binding"/>
    <property type="evidence" value="ECO:0007669"/>
    <property type="project" value="UniProtKB-KW"/>
</dbReference>
<dbReference type="Pfam" id="PF05726">
    <property type="entry name" value="Pirin_C"/>
    <property type="match status" value="1"/>
</dbReference>
<dbReference type="InterPro" id="IPR012093">
    <property type="entry name" value="Pirin"/>
</dbReference>
<dbReference type="PIRSF" id="PIRSF006232">
    <property type="entry name" value="Pirin"/>
    <property type="match status" value="1"/>
</dbReference>
<dbReference type="Pfam" id="PF02678">
    <property type="entry name" value="Pirin"/>
    <property type="match status" value="1"/>
</dbReference>
<evidence type="ECO:0000313" key="6">
    <source>
        <dbReference type="EMBL" id="KGN81990.1"/>
    </source>
</evidence>
<evidence type="ECO:0000259" key="5">
    <source>
        <dbReference type="Pfam" id="PF05726"/>
    </source>
</evidence>
<organism evidence="6 7">
    <name type="scientific">Porphyromonas cangingivalis</name>
    <dbReference type="NCBI Taxonomy" id="36874"/>
    <lineage>
        <taxon>Bacteria</taxon>
        <taxon>Pseudomonadati</taxon>
        <taxon>Bacteroidota</taxon>
        <taxon>Bacteroidia</taxon>
        <taxon>Bacteroidales</taxon>
        <taxon>Porphyromonadaceae</taxon>
        <taxon>Porphyromonas</taxon>
    </lineage>
</organism>
<comment type="cofactor">
    <cofactor evidence="2">
        <name>Fe cation</name>
        <dbReference type="ChEBI" id="CHEBI:24875"/>
    </cofactor>
    <text evidence="2">Binds 1 Fe cation per subunit.</text>
</comment>
<evidence type="ECO:0000256" key="1">
    <source>
        <dbReference type="ARBA" id="ARBA00008416"/>
    </source>
</evidence>
<comment type="similarity">
    <text evidence="1 3">Belongs to the pirin family.</text>
</comment>
<feature type="binding site" evidence="2">
    <location>
        <position position="65"/>
    </location>
    <ligand>
        <name>Fe cation</name>
        <dbReference type="ChEBI" id="CHEBI:24875"/>
    </ligand>
</feature>
<sequence>MRTKDIALVTAPQSSHWVGDGFFVHNFIPSIKGLSMQEMDPFILLDYNALRDVAPTDVPGGVDVHPHRGFETVTIAYEGEVEHADSAGHGGVIGRGDVQWMTAAKGILHREFHGTEWAKKGGPFQMVQLWTNLPAKDKMSPPKYQSITNASMGKHTLPDDAGMIEVIAGEYQGTAGPATTHSPIYLMNAKLNESGRADFSFPASHNTALLVVRGAIRIGDRDIDTDTFVKFARNGEDFTIEATRPDTVVLVMSGEPLREPIAAYGPFVMNSKVELLQAFEDFNNGRFGHLDTKR</sequence>
<evidence type="ECO:0000313" key="7">
    <source>
        <dbReference type="Proteomes" id="UP000030125"/>
    </source>
</evidence>
<dbReference type="RefSeq" id="WP_036846977.1">
    <property type="nucleotide sequence ID" value="NZ_CALTZT010000078.1"/>
</dbReference>
<dbReference type="InterPro" id="IPR008778">
    <property type="entry name" value="Pirin_C_dom"/>
</dbReference>
<dbReference type="eggNOG" id="COG1741">
    <property type="taxonomic scope" value="Bacteria"/>
</dbReference>
<dbReference type="CDD" id="cd02247">
    <property type="entry name" value="cupin_pirin_C"/>
    <property type="match status" value="1"/>
</dbReference>
<keyword evidence="2" id="KW-0408">Iron</keyword>
<proteinExistence type="inferred from homology"/>
<feature type="domain" description="Pirin N-terminal" evidence="4">
    <location>
        <begin position="35"/>
        <end position="130"/>
    </location>
</feature>
<dbReference type="PANTHER" id="PTHR43594">
    <property type="entry name" value="QUERCETIN 2,3-DIOXYGENASE"/>
    <property type="match status" value="1"/>
</dbReference>
<evidence type="ECO:0000256" key="2">
    <source>
        <dbReference type="PIRSR" id="PIRSR006232-1"/>
    </source>
</evidence>
<dbReference type="Gene3D" id="2.60.120.10">
    <property type="entry name" value="Jelly Rolls"/>
    <property type="match status" value="2"/>
</dbReference>
<feature type="domain" description="Pirin C-terminal" evidence="5">
    <location>
        <begin position="187"/>
        <end position="288"/>
    </location>
</feature>
<comment type="caution">
    <text evidence="6">The sequence shown here is derived from an EMBL/GenBank/DDBJ whole genome shotgun (WGS) entry which is preliminary data.</text>
</comment>
<evidence type="ECO:0000259" key="4">
    <source>
        <dbReference type="Pfam" id="PF02678"/>
    </source>
</evidence>
<dbReference type="InterPro" id="IPR011051">
    <property type="entry name" value="RmlC_Cupin_sf"/>
</dbReference>
<keyword evidence="7" id="KW-1185">Reference proteome</keyword>